<evidence type="ECO:0000313" key="1">
    <source>
        <dbReference type="EMBL" id="CDW31553.1"/>
    </source>
</evidence>
<reference evidence="1" key="1">
    <citation type="submission" date="2014-05" db="EMBL/GenBank/DDBJ databases">
        <authorList>
            <person name="Chronopoulou M."/>
        </authorList>
    </citation>
    <scope>NUCLEOTIDE SEQUENCE</scope>
    <source>
        <tissue evidence="1">Whole organism</tissue>
    </source>
</reference>
<dbReference type="AlphaFoldDB" id="A0A0K2TZX8"/>
<feature type="non-terminal residue" evidence="1">
    <location>
        <position position="1"/>
    </location>
</feature>
<dbReference type="EMBL" id="HACA01014192">
    <property type="protein sequence ID" value="CDW31553.1"/>
    <property type="molecule type" value="Transcribed_RNA"/>
</dbReference>
<name>A0A0K2TZX8_LEPSM</name>
<evidence type="ECO:0008006" key="2">
    <source>
        <dbReference type="Google" id="ProtNLM"/>
    </source>
</evidence>
<protein>
    <recommendedName>
        <fullName evidence="2">DUF4371 domain-containing protein</fullName>
    </recommendedName>
</protein>
<dbReference type="OrthoDB" id="7544923at2759"/>
<proteinExistence type="predicted"/>
<organism evidence="1">
    <name type="scientific">Lepeophtheirus salmonis</name>
    <name type="common">Salmon louse</name>
    <name type="synonym">Caligus salmonis</name>
    <dbReference type="NCBI Taxonomy" id="72036"/>
    <lineage>
        <taxon>Eukaryota</taxon>
        <taxon>Metazoa</taxon>
        <taxon>Ecdysozoa</taxon>
        <taxon>Arthropoda</taxon>
        <taxon>Crustacea</taxon>
        <taxon>Multicrustacea</taxon>
        <taxon>Hexanauplia</taxon>
        <taxon>Copepoda</taxon>
        <taxon>Siphonostomatoida</taxon>
        <taxon>Caligidae</taxon>
        <taxon>Lepeophtheirus</taxon>
    </lineage>
</organism>
<sequence>LNGTSFNLYVEKLFLSCSIPLNVLNHLNLSKFIEKCTVKTTPDRWAVNNLVREVCEGVLNRIKEEGIERTIFVAIDKTIDHQGRSITAILIGHFDRHLYGRPYLIHLFHTEIANVNNVKNSVISSVYKLLGEDFVRCRLTVFLADPASYCLKAGEDLRTNFPELIHFHDLKETPINT</sequence>
<accession>A0A0K2TZX8</accession>
<feature type="non-terminal residue" evidence="1">
    <location>
        <position position="177"/>
    </location>
</feature>